<dbReference type="NCBIfam" id="NF003995">
    <property type="entry name" value="PRK05472.2-4"/>
    <property type="match status" value="1"/>
</dbReference>
<dbReference type="Pfam" id="PF02629">
    <property type="entry name" value="CoA_binding"/>
    <property type="match status" value="1"/>
</dbReference>
<dbReference type="NCBIfam" id="NF003990">
    <property type="entry name" value="PRK05472.1-4"/>
    <property type="match status" value="1"/>
</dbReference>
<dbReference type="Proteomes" id="UP001299409">
    <property type="component" value="Unassembled WGS sequence"/>
</dbReference>
<evidence type="ECO:0000256" key="1">
    <source>
        <dbReference type="ARBA" id="ARBA00022490"/>
    </source>
</evidence>
<dbReference type="NCBIfam" id="NF003993">
    <property type="entry name" value="PRK05472.2-2"/>
    <property type="match status" value="1"/>
</dbReference>
<comment type="function">
    <text evidence="7">Modulates transcription in response to changes in cellular NADH/NAD(+) redox state.</text>
</comment>
<evidence type="ECO:0000256" key="5">
    <source>
        <dbReference type="ARBA" id="ARBA00023125"/>
    </source>
</evidence>
<dbReference type="InterPro" id="IPR036390">
    <property type="entry name" value="WH_DNA-bd_sf"/>
</dbReference>
<dbReference type="EMBL" id="JAJBMB010000005">
    <property type="protein sequence ID" value="MCB5445935.1"/>
    <property type="molecule type" value="Genomic_DNA"/>
</dbReference>
<dbReference type="EMBL" id="CACRUE010000036">
    <property type="protein sequence ID" value="VYU41406.1"/>
    <property type="molecule type" value="Genomic_DNA"/>
</dbReference>
<dbReference type="AlphaFoldDB" id="A0A6N3EI86"/>
<dbReference type="SMART" id="SM00881">
    <property type="entry name" value="CoA_binding"/>
    <property type="match status" value="1"/>
</dbReference>
<evidence type="ECO:0000313" key="10">
    <source>
        <dbReference type="EMBL" id="VYU41406.1"/>
    </source>
</evidence>
<evidence type="ECO:0000256" key="7">
    <source>
        <dbReference type="HAMAP-Rule" id="MF_01131"/>
    </source>
</evidence>
<dbReference type="InterPro" id="IPR022876">
    <property type="entry name" value="Tscrpt_rep_Rex"/>
</dbReference>
<dbReference type="SUPFAM" id="SSF46785">
    <property type="entry name" value="Winged helix' DNA-binding domain"/>
    <property type="match status" value="1"/>
</dbReference>
<evidence type="ECO:0000259" key="8">
    <source>
        <dbReference type="SMART" id="SM00881"/>
    </source>
</evidence>
<keyword evidence="6 7" id="KW-0804">Transcription</keyword>
<dbReference type="NCBIfam" id="NF003994">
    <property type="entry name" value="PRK05472.2-3"/>
    <property type="match status" value="1"/>
</dbReference>
<feature type="domain" description="CoA-binding" evidence="8">
    <location>
        <begin position="80"/>
        <end position="180"/>
    </location>
</feature>
<dbReference type="GO" id="GO:0005737">
    <property type="term" value="C:cytoplasm"/>
    <property type="evidence" value="ECO:0007669"/>
    <property type="project" value="UniProtKB-SubCell"/>
</dbReference>
<comment type="subcellular location">
    <subcellularLocation>
        <location evidence="7">Cytoplasm</location>
    </subcellularLocation>
</comment>
<dbReference type="SUPFAM" id="SSF51735">
    <property type="entry name" value="NAD(P)-binding Rossmann-fold domains"/>
    <property type="match status" value="1"/>
</dbReference>
<dbReference type="HAMAP" id="MF_01131">
    <property type="entry name" value="Rex"/>
    <property type="match status" value="1"/>
</dbReference>
<dbReference type="Gene3D" id="3.40.50.720">
    <property type="entry name" value="NAD(P)-binding Rossmann-like Domain"/>
    <property type="match status" value="1"/>
</dbReference>
<evidence type="ECO:0000256" key="3">
    <source>
        <dbReference type="ARBA" id="ARBA00023015"/>
    </source>
</evidence>
<protein>
    <recommendedName>
        <fullName evidence="7">Redox-sensing transcriptional repressor Rex</fullName>
    </recommendedName>
</protein>
<evidence type="ECO:0000256" key="6">
    <source>
        <dbReference type="ARBA" id="ARBA00023163"/>
    </source>
</evidence>
<dbReference type="PANTHER" id="PTHR35786:SF1">
    <property type="entry name" value="REDOX-SENSING TRANSCRIPTIONAL REPRESSOR REX 1"/>
    <property type="match status" value="1"/>
</dbReference>
<keyword evidence="11" id="KW-1185">Reference proteome</keyword>
<dbReference type="GeneID" id="89563926"/>
<dbReference type="InterPro" id="IPR036388">
    <property type="entry name" value="WH-like_DNA-bd_sf"/>
</dbReference>
<keyword evidence="1 7" id="KW-0963">Cytoplasm</keyword>
<dbReference type="GO" id="GO:0045892">
    <property type="term" value="P:negative regulation of DNA-templated transcription"/>
    <property type="evidence" value="ECO:0007669"/>
    <property type="project" value="InterPro"/>
</dbReference>
<dbReference type="GO" id="GO:0003700">
    <property type="term" value="F:DNA-binding transcription factor activity"/>
    <property type="evidence" value="ECO:0007669"/>
    <property type="project" value="UniProtKB-UniRule"/>
</dbReference>
<comment type="subunit">
    <text evidence="7">Homodimer.</text>
</comment>
<dbReference type="InterPro" id="IPR036291">
    <property type="entry name" value="NAD(P)-bd_dom_sf"/>
</dbReference>
<accession>A0A6N3EI86</accession>
<feature type="DNA-binding region" description="H-T-H motif" evidence="7">
    <location>
        <begin position="16"/>
        <end position="55"/>
    </location>
</feature>
<keyword evidence="2 7" id="KW-0678">Repressor</keyword>
<evidence type="ECO:0000313" key="11">
    <source>
        <dbReference type="Proteomes" id="UP001299409"/>
    </source>
</evidence>
<dbReference type="InterPro" id="IPR058236">
    <property type="entry name" value="Rex_actinobacterial-type"/>
</dbReference>
<dbReference type="Pfam" id="PF06971">
    <property type="entry name" value="Put_DNA-bind_N"/>
    <property type="match status" value="1"/>
</dbReference>
<dbReference type="InterPro" id="IPR009718">
    <property type="entry name" value="Rex_DNA-bd_C_dom"/>
</dbReference>
<dbReference type="Gene3D" id="1.10.10.10">
    <property type="entry name" value="Winged helix-like DNA-binding domain superfamily/Winged helix DNA-binding domain"/>
    <property type="match status" value="1"/>
</dbReference>
<evidence type="ECO:0000313" key="9">
    <source>
        <dbReference type="EMBL" id="MCB5445935.1"/>
    </source>
</evidence>
<reference evidence="9 11" key="2">
    <citation type="submission" date="2021-10" db="EMBL/GenBank/DDBJ databases">
        <title>Collection of gut derived symbiotic bacterial strains cultured from healthy donors.</title>
        <authorList>
            <person name="Lin H."/>
            <person name="Littmann E."/>
            <person name="Claire K."/>
            <person name="Pamer E."/>
        </authorList>
    </citation>
    <scope>NUCLEOTIDE SEQUENCE [LARGE SCALE GENOMIC DNA]</scope>
    <source>
        <strain evidence="9 11">MSK.17.68</strain>
    </source>
</reference>
<evidence type="ECO:0000256" key="4">
    <source>
        <dbReference type="ARBA" id="ARBA00023027"/>
    </source>
</evidence>
<keyword evidence="5 7" id="KW-0238">DNA-binding</keyword>
<proteinExistence type="inferred from homology"/>
<feature type="binding site" evidence="7">
    <location>
        <begin position="90"/>
        <end position="95"/>
    </location>
    <ligand>
        <name>NAD(+)</name>
        <dbReference type="ChEBI" id="CHEBI:57540"/>
    </ligand>
</feature>
<reference evidence="10" key="1">
    <citation type="submission" date="2019-11" db="EMBL/GenBank/DDBJ databases">
        <authorList>
            <person name="Feng L."/>
        </authorList>
    </citation>
    <scope>NUCLEOTIDE SEQUENCE</scope>
    <source>
        <strain evidence="10">IbartlettiiLFYP30</strain>
    </source>
</reference>
<organism evidence="10">
    <name type="scientific">Intestinibacter bartlettii</name>
    <dbReference type="NCBI Taxonomy" id="261299"/>
    <lineage>
        <taxon>Bacteria</taxon>
        <taxon>Bacillati</taxon>
        <taxon>Bacillota</taxon>
        <taxon>Clostridia</taxon>
        <taxon>Peptostreptococcales</taxon>
        <taxon>Peptostreptococcaceae</taxon>
        <taxon>Intestinibacter</taxon>
    </lineage>
</organism>
<name>A0A6N3EI86_9FIRM</name>
<dbReference type="GO" id="GO:0003677">
    <property type="term" value="F:DNA binding"/>
    <property type="evidence" value="ECO:0007669"/>
    <property type="project" value="UniProtKB-UniRule"/>
</dbReference>
<keyword evidence="3 7" id="KW-0805">Transcription regulation</keyword>
<dbReference type="RefSeq" id="WP_007285838.1">
    <property type="nucleotide sequence ID" value="NZ_BAABXU010000001.1"/>
</dbReference>
<dbReference type="InterPro" id="IPR003781">
    <property type="entry name" value="CoA-bd"/>
</dbReference>
<dbReference type="GO" id="GO:0051775">
    <property type="term" value="P:response to redox state"/>
    <property type="evidence" value="ECO:0007669"/>
    <property type="project" value="InterPro"/>
</dbReference>
<gene>
    <name evidence="10" type="primary">rex_2</name>
    <name evidence="7" type="synonym">rex</name>
    <name evidence="10" type="ORF">IBLFYP30_02589</name>
    <name evidence="9" type="ORF">LIP50_06915</name>
</gene>
<dbReference type="NCBIfam" id="NF003996">
    <property type="entry name" value="PRK05472.2-5"/>
    <property type="match status" value="1"/>
</dbReference>
<dbReference type="NCBIfam" id="NF003989">
    <property type="entry name" value="PRK05472.1-3"/>
    <property type="match status" value="1"/>
</dbReference>
<dbReference type="PANTHER" id="PTHR35786">
    <property type="entry name" value="REDOX-SENSING TRANSCRIPTIONAL REPRESSOR REX"/>
    <property type="match status" value="1"/>
</dbReference>
<evidence type="ECO:0000256" key="2">
    <source>
        <dbReference type="ARBA" id="ARBA00022491"/>
    </source>
</evidence>
<keyword evidence="4 7" id="KW-0520">NAD</keyword>
<comment type="similarity">
    <text evidence="7">Belongs to the transcriptional regulatory Rex family.</text>
</comment>
<sequence>MAGKNISMAVIRRLPKYYRYLGDLLDNDVQRISSKELSEIIGFTASQIRQDLNNFGGFGQQGYGYNIEALHTEIGKILGLDRPYNAILIGAGNLGQAIANYSGFRKAGFEIKGLFDANPKIIGLKIREFEILDSDKIEDFVKENKIDIGILCVPKNGAQELADRLVACGIKGLWNFAPMDLNVPEDIIVENVNLTESLFTLSYLMKEDE</sequence>